<accession>A0AAD9WLU2</accession>
<comment type="caution">
    <text evidence="2">The sequence shown here is derived from an EMBL/GenBank/DDBJ whole genome shotgun (WGS) entry which is preliminary data.</text>
</comment>
<evidence type="ECO:0000256" key="1">
    <source>
        <dbReference type="SAM" id="MobiDB-lite"/>
    </source>
</evidence>
<evidence type="ECO:0000313" key="3">
    <source>
        <dbReference type="Proteomes" id="UP001280121"/>
    </source>
</evidence>
<dbReference type="Proteomes" id="UP001280121">
    <property type="component" value="Unassembled WGS sequence"/>
</dbReference>
<reference evidence="2" key="1">
    <citation type="journal article" date="2023" name="Plant J.">
        <title>Genome sequences and population genomics provide insights into the demographic history, inbreeding, and mutation load of two 'living fossil' tree species of Dipteronia.</title>
        <authorList>
            <person name="Feng Y."/>
            <person name="Comes H.P."/>
            <person name="Chen J."/>
            <person name="Zhu S."/>
            <person name="Lu R."/>
            <person name="Zhang X."/>
            <person name="Li P."/>
            <person name="Qiu J."/>
            <person name="Olsen K.M."/>
            <person name="Qiu Y."/>
        </authorList>
    </citation>
    <scope>NUCLEOTIDE SEQUENCE</scope>
    <source>
        <strain evidence="2">KIB01</strain>
    </source>
</reference>
<sequence length="101" mass="11789">MMLEFSDKSHPNNMVSRASRRFYFEDCWATKKDCQNIVSSVWGDNGCNNNQFDVLGKIASCGRKLDSWNNMKRKQHRQNISKCRKDLKEASKGERRKIGKT</sequence>
<feature type="compositionally biased region" description="Basic and acidic residues" evidence="1">
    <location>
        <begin position="83"/>
        <end position="93"/>
    </location>
</feature>
<dbReference type="EMBL" id="JANJYI010000009">
    <property type="protein sequence ID" value="KAK2636044.1"/>
    <property type="molecule type" value="Genomic_DNA"/>
</dbReference>
<gene>
    <name evidence="2" type="ORF">Ddye_030836</name>
</gene>
<feature type="region of interest" description="Disordered" evidence="1">
    <location>
        <begin position="72"/>
        <end position="101"/>
    </location>
</feature>
<organism evidence="2 3">
    <name type="scientific">Dipteronia dyeriana</name>
    <dbReference type="NCBI Taxonomy" id="168575"/>
    <lineage>
        <taxon>Eukaryota</taxon>
        <taxon>Viridiplantae</taxon>
        <taxon>Streptophyta</taxon>
        <taxon>Embryophyta</taxon>
        <taxon>Tracheophyta</taxon>
        <taxon>Spermatophyta</taxon>
        <taxon>Magnoliopsida</taxon>
        <taxon>eudicotyledons</taxon>
        <taxon>Gunneridae</taxon>
        <taxon>Pentapetalae</taxon>
        <taxon>rosids</taxon>
        <taxon>malvids</taxon>
        <taxon>Sapindales</taxon>
        <taxon>Sapindaceae</taxon>
        <taxon>Hippocastanoideae</taxon>
        <taxon>Acereae</taxon>
        <taxon>Dipteronia</taxon>
    </lineage>
</organism>
<keyword evidence="3" id="KW-1185">Reference proteome</keyword>
<proteinExistence type="predicted"/>
<dbReference type="AlphaFoldDB" id="A0AAD9WLU2"/>
<protein>
    <submittedName>
        <fullName evidence="2">Uncharacterized protein</fullName>
    </submittedName>
</protein>
<name>A0AAD9WLU2_9ROSI</name>
<evidence type="ECO:0000313" key="2">
    <source>
        <dbReference type="EMBL" id="KAK2636044.1"/>
    </source>
</evidence>